<evidence type="ECO:0000313" key="7">
    <source>
        <dbReference type="EMBL" id="GAW09453.1"/>
    </source>
</evidence>
<dbReference type="InterPro" id="IPR018957">
    <property type="entry name" value="Znf_C3HC4_RING-type"/>
</dbReference>
<name>A0A1Q3EQH8_LENED</name>
<keyword evidence="8" id="KW-1185">Reference proteome</keyword>
<gene>
    <name evidence="7" type="ORF">LENED_011608</name>
</gene>
<evidence type="ECO:0000256" key="5">
    <source>
        <dbReference type="SAM" id="MobiDB-lite"/>
    </source>
</evidence>
<dbReference type="EMBL" id="BDGU01001086">
    <property type="protein sequence ID" value="GAW09453.1"/>
    <property type="molecule type" value="Genomic_DNA"/>
</dbReference>
<accession>A0A1Q3EQH8</accession>
<keyword evidence="3" id="KW-0862">Zinc</keyword>
<dbReference type="Pfam" id="PF00097">
    <property type="entry name" value="zf-C3HC4"/>
    <property type="match status" value="1"/>
</dbReference>
<comment type="caution">
    <text evidence="7">The sequence shown here is derived from an EMBL/GenBank/DDBJ whole genome shotgun (WGS) entry which is preliminary data.</text>
</comment>
<evidence type="ECO:0000256" key="1">
    <source>
        <dbReference type="ARBA" id="ARBA00022723"/>
    </source>
</evidence>
<organism evidence="7 8">
    <name type="scientific">Lentinula edodes</name>
    <name type="common">Shiitake mushroom</name>
    <name type="synonym">Lentinus edodes</name>
    <dbReference type="NCBI Taxonomy" id="5353"/>
    <lineage>
        <taxon>Eukaryota</taxon>
        <taxon>Fungi</taxon>
        <taxon>Dikarya</taxon>
        <taxon>Basidiomycota</taxon>
        <taxon>Agaricomycotina</taxon>
        <taxon>Agaricomycetes</taxon>
        <taxon>Agaricomycetidae</taxon>
        <taxon>Agaricales</taxon>
        <taxon>Marasmiineae</taxon>
        <taxon>Omphalotaceae</taxon>
        <taxon>Lentinula</taxon>
    </lineage>
</organism>
<dbReference type="Proteomes" id="UP000188533">
    <property type="component" value="Unassembled WGS sequence"/>
</dbReference>
<feature type="compositionally biased region" description="Acidic residues" evidence="5">
    <location>
        <begin position="198"/>
        <end position="210"/>
    </location>
</feature>
<feature type="region of interest" description="Disordered" evidence="5">
    <location>
        <begin position="88"/>
        <end position="112"/>
    </location>
</feature>
<sequence>MDHLDLINDFIESLPSLVKDSVPEDLCCPICLVSFEDIFKDMSTEIPLGGVTMLPSCRHIFCRNDLTEWIRNMHGSCPSCRRVFLDIRPPSDSDGESSDGGEYLPTEEDEEEEDLYLLDTDDMLEADEFDFEMEEVDLDIYQNWEPTDVEDNIEDVSSEWGLTDGDSLSNSDGDISFESDSAPTHSDDNVIIQQDADTNLDIDFSDEDEK</sequence>
<protein>
    <recommendedName>
        <fullName evidence="6">RING-type domain-containing protein</fullName>
    </recommendedName>
</protein>
<evidence type="ECO:0000259" key="6">
    <source>
        <dbReference type="PROSITE" id="PS50089"/>
    </source>
</evidence>
<dbReference type="PROSITE" id="PS50089">
    <property type="entry name" value="ZF_RING_2"/>
    <property type="match status" value="1"/>
</dbReference>
<dbReference type="GO" id="GO:0008270">
    <property type="term" value="F:zinc ion binding"/>
    <property type="evidence" value="ECO:0007669"/>
    <property type="project" value="UniProtKB-KW"/>
</dbReference>
<keyword evidence="1" id="KW-0479">Metal-binding</keyword>
<proteinExistence type="predicted"/>
<dbReference type="AlphaFoldDB" id="A0A1Q3EQH8"/>
<evidence type="ECO:0000256" key="4">
    <source>
        <dbReference type="PROSITE-ProRule" id="PRU00175"/>
    </source>
</evidence>
<feature type="compositionally biased region" description="Polar residues" evidence="5">
    <location>
        <begin position="166"/>
        <end position="184"/>
    </location>
</feature>
<keyword evidence="2 4" id="KW-0863">Zinc-finger</keyword>
<dbReference type="SUPFAM" id="SSF57850">
    <property type="entry name" value="RING/U-box"/>
    <property type="match status" value="1"/>
</dbReference>
<dbReference type="Gene3D" id="3.30.40.10">
    <property type="entry name" value="Zinc/RING finger domain, C3HC4 (zinc finger)"/>
    <property type="match status" value="1"/>
</dbReference>
<feature type="compositionally biased region" description="Acidic residues" evidence="5">
    <location>
        <begin position="93"/>
        <end position="112"/>
    </location>
</feature>
<feature type="domain" description="RING-type" evidence="6">
    <location>
        <begin position="28"/>
        <end position="81"/>
    </location>
</feature>
<evidence type="ECO:0000256" key="2">
    <source>
        <dbReference type="ARBA" id="ARBA00022771"/>
    </source>
</evidence>
<dbReference type="InterPro" id="IPR013083">
    <property type="entry name" value="Znf_RING/FYVE/PHD"/>
</dbReference>
<evidence type="ECO:0000256" key="3">
    <source>
        <dbReference type="ARBA" id="ARBA00022833"/>
    </source>
</evidence>
<evidence type="ECO:0000313" key="8">
    <source>
        <dbReference type="Proteomes" id="UP000188533"/>
    </source>
</evidence>
<dbReference type="InterPro" id="IPR001841">
    <property type="entry name" value="Znf_RING"/>
</dbReference>
<dbReference type="STRING" id="5353.A0A1Q3EQH8"/>
<reference evidence="7 8" key="2">
    <citation type="submission" date="2017-02" db="EMBL/GenBank/DDBJ databases">
        <title>A genome survey and senescence transcriptome analysis in Lentinula edodes.</title>
        <authorList>
            <person name="Sakamoto Y."/>
            <person name="Nakade K."/>
            <person name="Sato S."/>
            <person name="Yoshida Y."/>
            <person name="Miyazaki K."/>
            <person name="Natsume S."/>
            <person name="Konno N."/>
        </authorList>
    </citation>
    <scope>NUCLEOTIDE SEQUENCE [LARGE SCALE GENOMIC DNA]</scope>
    <source>
        <strain evidence="7 8">NBRC 111202</strain>
    </source>
</reference>
<reference evidence="7 8" key="1">
    <citation type="submission" date="2016-08" db="EMBL/GenBank/DDBJ databases">
        <authorList>
            <consortium name="Lentinula edodes genome sequencing consortium"/>
            <person name="Sakamoto Y."/>
            <person name="Nakade K."/>
            <person name="Sato S."/>
            <person name="Yoshida Y."/>
            <person name="Miyazaki K."/>
            <person name="Natsume S."/>
            <person name="Konno N."/>
        </authorList>
    </citation>
    <scope>NUCLEOTIDE SEQUENCE [LARGE SCALE GENOMIC DNA]</scope>
    <source>
        <strain evidence="7 8">NBRC 111202</strain>
    </source>
</reference>
<feature type="region of interest" description="Disordered" evidence="5">
    <location>
        <begin position="157"/>
        <end position="210"/>
    </location>
</feature>